<dbReference type="SMART" id="SM00271">
    <property type="entry name" value="DnaJ"/>
    <property type="match status" value="1"/>
</dbReference>
<reference evidence="7" key="1">
    <citation type="submission" date="2021-02" db="EMBL/GenBank/DDBJ databases">
        <authorList>
            <person name="Nowell W R."/>
        </authorList>
    </citation>
    <scope>NUCLEOTIDE SEQUENCE</scope>
</reference>
<organism evidence="7 8">
    <name type="scientific">Rotaria magnacalcarata</name>
    <dbReference type="NCBI Taxonomy" id="392030"/>
    <lineage>
        <taxon>Eukaryota</taxon>
        <taxon>Metazoa</taxon>
        <taxon>Spiralia</taxon>
        <taxon>Gnathifera</taxon>
        <taxon>Rotifera</taxon>
        <taxon>Eurotatoria</taxon>
        <taxon>Bdelloidea</taxon>
        <taxon>Philodinida</taxon>
        <taxon>Philodinidae</taxon>
        <taxon>Rotaria</taxon>
    </lineage>
</organism>
<protein>
    <recommendedName>
        <fullName evidence="2">DnaJ homolog subfamily B member 9</fullName>
    </recommendedName>
    <alternativeName>
        <fullName evidence="3">Endoplasmic reticulum DNA J domain-containing protein 4</fullName>
    </alternativeName>
</protein>
<comment type="function">
    <text evidence="4">Co-chaperone for Hsp70 protein HSPA5/BiP that acts as a key repressor of the ERN1/IRE1-mediated unfolded protein response (UPR). J domain-containing co-chaperones stimulate the ATPase activity of Hsp70 proteins and are required for efficient substrate recognition by Hsp70 proteins. In the unstressed endoplasmic reticulum, interacts with the luminal region of ERN1/IRE1 and selectively recruits HSPA5/BiP: HSPA5/BiP disrupts the dimerization of the active ERN1/IRE1 luminal region, thereby inactivating ERN1/IRE1. Also involved in endoplasmic reticulum-associated degradation (ERAD) of misfolded proteins. Required for survival of B-cell progenitors and normal antibody production.</text>
</comment>
<dbReference type="PROSITE" id="PS50076">
    <property type="entry name" value="DNAJ_2"/>
    <property type="match status" value="1"/>
</dbReference>
<evidence type="ECO:0000256" key="2">
    <source>
        <dbReference type="ARBA" id="ARBA00040158"/>
    </source>
</evidence>
<gene>
    <name evidence="7" type="ORF">GIL414_LOCUS11063</name>
</gene>
<dbReference type="Gene3D" id="1.10.287.110">
    <property type="entry name" value="DnaJ domain"/>
    <property type="match status" value="1"/>
</dbReference>
<dbReference type="AlphaFoldDB" id="A0A8S2N5V6"/>
<evidence type="ECO:0000256" key="3">
    <source>
        <dbReference type="ARBA" id="ARBA00041533"/>
    </source>
</evidence>
<dbReference type="SUPFAM" id="SSF46565">
    <property type="entry name" value="Chaperone J-domain"/>
    <property type="match status" value="1"/>
</dbReference>
<dbReference type="Proteomes" id="UP000681720">
    <property type="component" value="Unassembled WGS sequence"/>
</dbReference>
<proteinExistence type="predicted"/>
<evidence type="ECO:0000313" key="8">
    <source>
        <dbReference type="Proteomes" id="UP000681720"/>
    </source>
</evidence>
<dbReference type="PRINTS" id="PR00625">
    <property type="entry name" value="JDOMAIN"/>
</dbReference>
<dbReference type="PANTHER" id="PTHR44360">
    <property type="entry name" value="DNAJ HOMOLOG SUBFAMILY B MEMBER 9"/>
    <property type="match status" value="1"/>
</dbReference>
<keyword evidence="1" id="KW-0143">Chaperone</keyword>
<dbReference type="GO" id="GO:0036503">
    <property type="term" value="P:ERAD pathway"/>
    <property type="evidence" value="ECO:0007669"/>
    <property type="project" value="TreeGrafter"/>
</dbReference>
<evidence type="ECO:0000256" key="1">
    <source>
        <dbReference type="ARBA" id="ARBA00023186"/>
    </source>
</evidence>
<dbReference type="GO" id="GO:0051087">
    <property type="term" value="F:protein-folding chaperone binding"/>
    <property type="evidence" value="ECO:0007669"/>
    <property type="project" value="TreeGrafter"/>
</dbReference>
<dbReference type="InterPro" id="IPR018253">
    <property type="entry name" value="DnaJ_domain_CS"/>
</dbReference>
<evidence type="ECO:0000256" key="4">
    <source>
        <dbReference type="ARBA" id="ARBA00045428"/>
    </source>
</evidence>
<comment type="caution">
    <text evidence="7">The sequence shown here is derived from an EMBL/GenBank/DDBJ whole genome shotgun (WGS) entry which is preliminary data.</text>
</comment>
<sequence>MIDQHGDILFIFQLWLTVTQRDEYLLTCKDYYEILGVKQDATDKEIKRRFRELALQYHPDKNKDPNAEDKFRSIAEAYDILSDTTKRQQYDRYGDQSSNSNDYSPFHFNMNDFFQHFDSESSHFHHADHNHFGFNFDSLFDDEGVDDEYETEYFSDGNHFDFGSHLFEATNNMYVHSSDSSQKNCRTVTTKQGNTVSTYTECF</sequence>
<dbReference type="Pfam" id="PF00226">
    <property type="entry name" value="DnaJ"/>
    <property type="match status" value="1"/>
</dbReference>
<comment type="subunit">
    <text evidence="5">Interacts with HSPA5/BiP; interaction is direct. Interacts with ERN1/IRE1 (via the luminal region). Interacts with DERL1.</text>
</comment>
<dbReference type="GO" id="GO:0005783">
    <property type="term" value="C:endoplasmic reticulum"/>
    <property type="evidence" value="ECO:0007669"/>
    <property type="project" value="TreeGrafter"/>
</dbReference>
<dbReference type="PROSITE" id="PS00636">
    <property type="entry name" value="DNAJ_1"/>
    <property type="match status" value="1"/>
</dbReference>
<dbReference type="EMBL" id="CAJOBJ010004080">
    <property type="protein sequence ID" value="CAF3988269.1"/>
    <property type="molecule type" value="Genomic_DNA"/>
</dbReference>
<feature type="domain" description="J" evidence="6">
    <location>
        <begin position="30"/>
        <end position="94"/>
    </location>
</feature>
<evidence type="ECO:0000259" key="6">
    <source>
        <dbReference type="PROSITE" id="PS50076"/>
    </source>
</evidence>
<dbReference type="InterPro" id="IPR001623">
    <property type="entry name" value="DnaJ_domain"/>
</dbReference>
<evidence type="ECO:0000256" key="5">
    <source>
        <dbReference type="ARBA" id="ARBA00046365"/>
    </source>
</evidence>
<dbReference type="CDD" id="cd06257">
    <property type="entry name" value="DnaJ"/>
    <property type="match status" value="1"/>
</dbReference>
<dbReference type="InterPro" id="IPR051948">
    <property type="entry name" value="Hsp70_co-chaperone_J-domain"/>
</dbReference>
<dbReference type="PANTHER" id="PTHR44360:SF1">
    <property type="entry name" value="DNAJ HOMOLOG SUBFAMILY B MEMBER 9"/>
    <property type="match status" value="1"/>
</dbReference>
<dbReference type="InterPro" id="IPR036869">
    <property type="entry name" value="J_dom_sf"/>
</dbReference>
<name>A0A8S2N5V6_9BILA</name>
<evidence type="ECO:0000313" key="7">
    <source>
        <dbReference type="EMBL" id="CAF3988269.1"/>
    </source>
</evidence>
<dbReference type="GO" id="GO:0051787">
    <property type="term" value="F:misfolded protein binding"/>
    <property type="evidence" value="ECO:0007669"/>
    <property type="project" value="TreeGrafter"/>
</dbReference>
<accession>A0A8S2N5V6</accession>